<sequence>MSSERPAVVSDDAIREETRMDQALVPPSPPSKEGDPFSSHEGSPRRPAAQINTSAPQNPAHLSANVSASRSIEEKQGDENSFNSFQNHPNRGNNFNQGIGGGLPLPPLNTRQYEATQGVRRTRTMDTRISLNDNGNQRKSAIDWIVPSVETKPITLGQRLQPTIDVAVRERDKYAAKAQWTGYALNVAIGLQVLLGSLTTGLSAVATSGSGRSAAVSTTILGALATMVASYLARARGSNEPELSITRVKDLEQFIRECESFKMDHGDTTGHEHDQELEEKRRRFEELLGNANGERKLSPPV</sequence>
<dbReference type="NCBIfam" id="NF033635">
    <property type="entry name" value="SLATT_fungal"/>
    <property type="match status" value="1"/>
</dbReference>
<feature type="region of interest" description="Disordered" evidence="1">
    <location>
        <begin position="1"/>
        <end position="107"/>
    </location>
</feature>
<accession>A0A8H8CLV3</accession>
<gene>
    <name evidence="3" type="ORF">JR316_004277</name>
</gene>
<evidence type="ECO:0000256" key="1">
    <source>
        <dbReference type="SAM" id="MobiDB-lite"/>
    </source>
</evidence>
<organism evidence="3">
    <name type="scientific">Psilocybe cubensis</name>
    <name type="common">Psychedelic mushroom</name>
    <name type="synonym">Stropharia cubensis</name>
    <dbReference type="NCBI Taxonomy" id="181762"/>
    <lineage>
        <taxon>Eukaryota</taxon>
        <taxon>Fungi</taxon>
        <taxon>Dikarya</taxon>
        <taxon>Basidiomycota</taxon>
        <taxon>Agaricomycotina</taxon>
        <taxon>Agaricomycetes</taxon>
        <taxon>Agaricomycetidae</taxon>
        <taxon>Agaricales</taxon>
        <taxon>Agaricineae</taxon>
        <taxon>Strophariaceae</taxon>
        <taxon>Psilocybe</taxon>
    </lineage>
</organism>
<protein>
    <recommendedName>
        <fullName evidence="2">SMODS and SLOG-associating 2TM effector domain-containing protein</fullName>
    </recommendedName>
</protein>
<reference evidence="3" key="1">
    <citation type="submission" date="2021-02" db="EMBL/GenBank/DDBJ databases">
        <title>Psilocybe cubensis genome.</title>
        <authorList>
            <person name="Mckernan K.J."/>
            <person name="Crawford S."/>
            <person name="Trippe A."/>
            <person name="Kane L.T."/>
            <person name="Mclaughlin S."/>
        </authorList>
    </citation>
    <scope>NUCLEOTIDE SEQUENCE [LARGE SCALE GENOMIC DNA]</scope>
    <source>
        <strain evidence="3">MGC-MH-2018</strain>
    </source>
</reference>
<proteinExistence type="predicted"/>
<dbReference type="EMBL" id="JAFIQS010000004">
    <property type="protein sequence ID" value="KAG5169895.1"/>
    <property type="molecule type" value="Genomic_DNA"/>
</dbReference>
<feature type="compositionally biased region" description="Basic and acidic residues" evidence="1">
    <location>
        <begin position="262"/>
        <end position="286"/>
    </location>
</feature>
<evidence type="ECO:0000259" key="2">
    <source>
        <dbReference type="Pfam" id="PF18142"/>
    </source>
</evidence>
<dbReference type="Pfam" id="PF18142">
    <property type="entry name" value="SLATT_fungal"/>
    <property type="match status" value="1"/>
</dbReference>
<feature type="domain" description="SMODS and SLOG-associating 2TM effector" evidence="2">
    <location>
        <begin position="167"/>
        <end position="290"/>
    </location>
</feature>
<dbReference type="InterPro" id="IPR041622">
    <property type="entry name" value="SLATT_fungi"/>
</dbReference>
<feature type="region of interest" description="Disordered" evidence="1">
    <location>
        <begin position="262"/>
        <end position="301"/>
    </location>
</feature>
<dbReference type="AlphaFoldDB" id="A0A8H8CLV3"/>
<dbReference type="OrthoDB" id="3245801at2759"/>
<evidence type="ECO:0000313" key="3">
    <source>
        <dbReference type="EMBL" id="KAG5169895.1"/>
    </source>
</evidence>
<name>A0A8H8CLV3_PSICU</name>
<comment type="caution">
    <text evidence="3">The sequence shown here is derived from an EMBL/GenBank/DDBJ whole genome shotgun (WGS) entry which is preliminary data.</text>
</comment>
<feature type="compositionally biased region" description="Polar residues" evidence="1">
    <location>
        <begin position="79"/>
        <end position="97"/>
    </location>
</feature>